<gene>
    <name evidence="7" type="ORF">SAMN04489745_0608</name>
</gene>
<keyword evidence="4 5" id="KW-0472">Membrane</keyword>
<proteinExistence type="predicted"/>
<evidence type="ECO:0000256" key="5">
    <source>
        <dbReference type="SAM" id="Phobius"/>
    </source>
</evidence>
<evidence type="ECO:0000256" key="4">
    <source>
        <dbReference type="ARBA" id="ARBA00023136"/>
    </source>
</evidence>
<protein>
    <submittedName>
        <fullName evidence="7">Fusaric acid resistance protein-like</fullName>
    </submittedName>
</protein>
<feature type="transmembrane region" description="Helical" evidence="5">
    <location>
        <begin position="121"/>
        <end position="142"/>
    </location>
</feature>
<keyword evidence="8" id="KW-1185">Reference proteome</keyword>
<organism evidence="7 8">
    <name type="scientific">Arthrobacter woluwensis</name>
    <dbReference type="NCBI Taxonomy" id="156980"/>
    <lineage>
        <taxon>Bacteria</taxon>
        <taxon>Bacillati</taxon>
        <taxon>Actinomycetota</taxon>
        <taxon>Actinomycetes</taxon>
        <taxon>Micrococcales</taxon>
        <taxon>Micrococcaceae</taxon>
        <taxon>Arthrobacter</taxon>
    </lineage>
</organism>
<dbReference type="RefSeq" id="WP_306306596.1">
    <property type="nucleotide sequence ID" value="NZ_FNSN01000003.1"/>
</dbReference>
<name>A0A1H4KFQ6_9MICC</name>
<feature type="transmembrane region" description="Helical" evidence="5">
    <location>
        <begin position="320"/>
        <end position="338"/>
    </location>
</feature>
<evidence type="ECO:0000256" key="2">
    <source>
        <dbReference type="ARBA" id="ARBA00022692"/>
    </source>
</evidence>
<dbReference type="AlphaFoldDB" id="A0A1H4KFQ6"/>
<dbReference type="GO" id="GO:0016020">
    <property type="term" value="C:membrane"/>
    <property type="evidence" value="ECO:0007669"/>
    <property type="project" value="UniProtKB-SubCell"/>
</dbReference>
<feature type="transmembrane region" description="Helical" evidence="5">
    <location>
        <begin position="171"/>
        <end position="189"/>
    </location>
</feature>
<keyword evidence="2 5" id="KW-0812">Transmembrane</keyword>
<evidence type="ECO:0000256" key="1">
    <source>
        <dbReference type="ARBA" id="ARBA00004141"/>
    </source>
</evidence>
<feature type="transmembrane region" description="Helical" evidence="5">
    <location>
        <begin position="52"/>
        <end position="75"/>
    </location>
</feature>
<feature type="transmembrane region" description="Helical" evidence="5">
    <location>
        <begin position="96"/>
        <end position="115"/>
    </location>
</feature>
<feature type="transmembrane region" description="Helical" evidence="5">
    <location>
        <begin position="350"/>
        <end position="370"/>
    </location>
</feature>
<feature type="domain" description="Integral membrane bound transporter" evidence="6">
    <location>
        <begin position="238"/>
        <end position="363"/>
    </location>
</feature>
<sequence length="379" mass="40664">MTRSGALDEAPGDGRAAGGRVRAVGSFFREMLFSIGPAGRDHHPAARVALGLFLPLLLLVLTGRLDLAIFANFSAFTGIYGRNEPHRMRVVTQTRAGLLMFGVLMAATLLARQSPGGVLDPWVSVAVTTGVAWACSVIAGLWHLRPAGSLFYIFAFAAVASVPHQPPLWEVALTSVLTIALCLGIGLLSRVRPSHRTPLNWKELRRVWRIRVAPAEQRMVWIESVGYIVAPAIAGCVATAVGQALGFGHNYWAMVASVVPLVGHSTRHRVTRGLQRVFGTVVGLAVLGAIVALRPEVWQMVVLIALCQFGVELLITRQYFLAQVLVTPLALLSTLLVAPVEPGALFHDRLIDTVIGSAVGLLVVIAPAVFRRAVASRRA</sequence>
<dbReference type="InterPro" id="IPR049453">
    <property type="entry name" value="Memb_transporter_dom"/>
</dbReference>
<evidence type="ECO:0000259" key="6">
    <source>
        <dbReference type="Pfam" id="PF13515"/>
    </source>
</evidence>
<evidence type="ECO:0000256" key="3">
    <source>
        <dbReference type="ARBA" id="ARBA00022989"/>
    </source>
</evidence>
<reference evidence="7 8" key="1">
    <citation type="submission" date="2016-10" db="EMBL/GenBank/DDBJ databases">
        <authorList>
            <person name="de Groot N.N."/>
        </authorList>
    </citation>
    <scope>NUCLEOTIDE SEQUENCE [LARGE SCALE GENOMIC DNA]</scope>
    <source>
        <strain evidence="7 8">DSM 10495</strain>
    </source>
</reference>
<evidence type="ECO:0000313" key="7">
    <source>
        <dbReference type="EMBL" id="SEB56955.1"/>
    </source>
</evidence>
<keyword evidence="3 5" id="KW-1133">Transmembrane helix</keyword>
<feature type="transmembrane region" description="Helical" evidence="5">
    <location>
        <begin position="273"/>
        <end position="291"/>
    </location>
</feature>
<accession>A0A1H4KFQ6</accession>
<evidence type="ECO:0000313" key="8">
    <source>
        <dbReference type="Proteomes" id="UP000182652"/>
    </source>
</evidence>
<dbReference type="EMBL" id="FNSN01000003">
    <property type="protein sequence ID" value="SEB56955.1"/>
    <property type="molecule type" value="Genomic_DNA"/>
</dbReference>
<comment type="subcellular location">
    <subcellularLocation>
        <location evidence="1">Membrane</location>
        <topology evidence="1">Multi-pass membrane protein</topology>
    </subcellularLocation>
</comment>
<dbReference type="Proteomes" id="UP000182652">
    <property type="component" value="Unassembled WGS sequence"/>
</dbReference>
<dbReference type="STRING" id="156980.SAMN04489745_0608"/>
<dbReference type="Pfam" id="PF13515">
    <property type="entry name" value="FUSC_2"/>
    <property type="match status" value="1"/>
</dbReference>